<dbReference type="Gene3D" id="3.30.465.10">
    <property type="match status" value="1"/>
</dbReference>
<dbReference type="GO" id="GO:0071949">
    <property type="term" value="F:FAD binding"/>
    <property type="evidence" value="ECO:0007669"/>
    <property type="project" value="InterPro"/>
</dbReference>
<keyword evidence="12" id="KW-0520">NAD</keyword>
<dbReference type="InterPro" id="IPR005107">
    <property type="entry name" value="CO_DH_flav_C"/>
</dbReference>
<dbReference type="InterPro" id="IPR036884">
    <property type="entry name" value="2Fe-2S-bd_dom_sf"/>
</dbReference>
<keyword evidence="4" id="KW-0500">Molybdenum</keyword>
<organism evidence="15 16">
    <name type="scientific">Macrostomum lignano</name>
    <dbReference type="NCBI Taxonomy" id="282301"/>
    <lineage>
        <taxon>Eukaryota</taxon>
        <taxon>Metazoa</taxon>
        <taxon>Spiralia</taxon>
        <taxon>Lophotrochozoa</taxon>
        <taxon>Platyhelminthes</taxon>
        <taxon>Rhabditophora</taxon>
        <taxon>Macrostomorpha</taxon>
        <taxon>Macrostomida</taxon>
        <taxon>Macrostomidae</taxon>
        <taxon>Macrostomum</taxon>
    </lineage>
</organism>
<dbReference type="GO" id="GO:0016491">
    <property type="term" value="F:oxidoreductase activity"/>
    <property type="evidence" value="ECO:0007669"/>
    <property type="project" value="UniProtKB-KW"/>
</dbReference>
<dbReference type="Gene3D" id="3.10.20.30">
    <property type="match status" value="1"/>
</dbReference>
<comment type="similarity">
    <text evidence="3">Belongs to the xanthine dehydrogenase family.</text>
</comment>
<dbReference type="InterPro" id="IPR002888">
    <property type="entry name" value="2Fe-2S-bd"/>
</dbReference>
<dbReference type="Pfam" id="PF03450">
    <property type="entry name" value="CO_deh_flav_C"/>
    <property type="match status" value="1"/>
</dbReference>
<evidence type="ECO:0000256" key="7">
    <source>
        <dbReference type="ARBA" id="ARBA00022723"/>
    </source>
</evidence>
<keyword evidence="16" id="KW-1185">Reference proteome</keyword>
<dbReference type="PANTHER" id="PTHR45444:SF3">
    <property type="entry name" value="XANTHINE DEHYDROGENASE"/>
    <property type="match status" value="1"/>
</dbReference>
<evidence type="ECO:0000256" key="8">
    <source>
        <dbReference type="ARBA" id="ARBA00022827"/>
    </source>
</evidence>
<sequence>MSDVSSSIRDPAVWVNGKPIDIPRDCNPETSLNDFLRDVLNLKGTKVMCREGGCGCCVVTATYKHPATEEVVSVPVNSCLCPVYSAVGWHVTTIEGIGGSGKPYHPIQERLAEHYGTQCGFCSPGFVMSMYSQLQENPKPTMQQVEHFFDGNICRCTGYRSILDGMKSFACDSNNGDCVDIEEMNKSLCAEGIAKPPTSGVIPIARGWKGQRFYNPGSLDQLLKLLKRYKDDEYQLVCGNTSAGVFKEDVLVNCYINVRNVPELHNIRLSKSGLEIGATVTLRELIDTFKEAAEKVTGLAHLDRISDHYQQVANQAVRANASWAGNLMMKHRHQDFPSDVFITLEAAKTVIKVADEQGTQDHVLTDFLRLDMRGKVIVSAKLPAISTDQHFYRSFKITLRQLNAHAYVNGAFQLAVNKQKDYTVIERPTIVIGGISDKFNRATGTENFLLHKSLMDSEVVESALKVLESEVVPVEEATASSPEHRRQLAVNLLYKTILDIGSDAVEGAARSGGPVLTRPLQRGEQDFVEELQPAPLGQSVRKLESKAQTSGEATYVNDYPAHANELFLAYVLAPEAAIKVTGFDTEEAENVPGYQRLLSVSDLEGRYNNNISLPIFPKDS</sequence>
<evidence type="ECO:0000256" key="13">
    <source>
        <dbReference type="ARBA" id="ARBA00034078"/>
    </source>
</evidence>
<evidence type="ECO:0000259" key="14">
    <source>
        <dbReference type="PROSITE" id="PS51387"/>
    </source>
</evidence>
<comment type="cofactor">
    <cofactor evidence="1">
        <name>Mo-molybdopterin</name>
        <dbReference type="ChEBI" id="CHEBI:71302"/>
    </cofactor>
</comment>
<keyword evidence="5" id="KW-0285">Flavoprotein</keyword>
<proteinExistence type="inferred from homology"/>
<dbReference type="InterPro" id="IPR016169">
    <property type="entry name" value="FAD-bd_PCMH_sub2"/>
</dbReference>
<dbReference type="GO" id="GO:0051537">
    <property type="term" value="F:2 iron, 2 sulfur cluster binding"/>
    <property type="evidence" value="ECO:0007669"/>
    <property type="project" value="UniProtKB-KW"/>
</dbReference>
<evidence type="ECO:0000256" key="6">
    <source>
        <dbReference type="ARBA" id="ARBA00022714"/>
    </source>
</evidence>
<gene>
    <name evidence="15" type="ORF">BOX15_Mlig032303g1</name>
</gene>
<comment type="cofactor">
    <cofactor evidence="2">
        <name>FAD</name>
        <dbReference type="ChEBI" id="CHEBI:57692"/>
    </cofactor>
</comment>
<comment type="cofactor">
    <cofactor evidence="13">
        <name>[2Fe-2S] cluster</name>
        <dbReference type="ChEBI" id="CHEBI:190135"/>
    </cofactor>
</comment>
<reference evidence="15 16" key="1">
    <citation type="submission" date="2017-06" db="EMBL/GenBank/DDBJ databases">
        <title>A platform for efficient transgenesis in Macrostomum lignano, a flatworm model organism for stem cell research.</title>
        <authorList>
            <person name="Berezikov E."/>
        </authorList>
    </citation>
    <scope>NUCLEOTIDE SEQUENCE [LARGE SCALE GENOMIC DNA]</scope>
    <source>
        <strain evidence="15">DV1</strain>
        <tissue evidence="15">Whole organism</tissue>
    </source>
</reference>
<dbReference type="SUPFAM" id="SSF54292">
    <property type="entry name" value="2Fe-2S ferredoxin-like"/>
    <property type="match status" value="1"/>
</dbReference>
<dbReference type="PROSITE" id="PS51387">
    <property type="entry name" value="FAD_PCMH"/>
    <property type="match status" value="1"/>
</dbReference>
<evidence type="ECO:0000256" key="3">
    <source>
        <dbReference type="ARBA" id="ARBA00006849"/>
    </source>
</evidence>
<keyword evidence="10" id="KW-0408">Iron</keyword>
<evidence type="ECO:0000313" key="16">
    <source>
        <dbReference type="Proteomes" id="UP000215902"/>
    </source>
</evidence>
<evidence type="ECO:0000256" key="5">
    <source>
        <dbReference type="ARBA" id="ARBA00022630"/>
    </source>
</evidence>
<keyword evidence="6" id="KW-0001">2Fe-2S</keyword>
<dbReference type="InterPro" id="IPR016167">
    <property type="entry name" value="FAD-bd_PCMH_sub1"/>
</dbReference>
<keyword evidence="11" id="KW-0411">Iron-sulfur</keyword>
<dbReference type="InterPro" id="IPR036856">
    <property type="entry name" value="Ald_Oxase/Xan_DH_a/b_sf"/>
</dbReference>
<dbReference type="Gene3D" id="3.30.390.50">
    <property type="entry name" value="CO dehydrogenase flavoprotein, C-terminal domain"/>
    <property type="match status" value="1"/>
</dbReference>
<evidence type="ECO:0000256" key="1">
    <source>
        <dbReference type="ARBA" id="ARBA00001924"/>
    </source>
</evidence>
<evidence type="ECO:0000256" key="2">
    <source>
        <dbReference type="ARBA" id="ARBA00001974"/>
    </source>
</evidence>
<dbReference type="PANTHER" id="PTHR45444">
    <property type="entry name" value="XANTHINE DEHYDROGENASE"/>
    <property type="match status" value="1"/>
</dbReference>
<feature type="domain" description="FAD-binding PCMH-type" evidence="14">
    <location>
        <begin position="206"/>
        <end position="387"/>
    </location>
</feature>
<dbReference type="EMBL" id="NIVC01002762">
    <property type="protein sequence ID" value="PAA55388.1"/>
    <property type="molecule type" value="Genomic_DNA"/>
</dbReference>
<accession>A0A267E1F9</accession>
<dbReference type="Gene3D" id="1.10.150.120">
    <property type="entry name" value="[2Fe-2S]-binding domain"/>
    <property type="match status" value="1"/>
</dbReference>
<dbReference type="SUPFAM" id="SSF54665">
    <property type="entry name" value="CO dehydrogenase molybdoprotein N-domain-like"/>
    <property type="match status" value="1"/>
</dbReference>
<keyword evidence="7" id="KW-0479">Metal-binding</keyword>
<dbReference type="STRING" id="282301.A0A267E1F9"/>
<dbReference type="Gene3D" id="3.90.1170.50">
    <property type="entry name" value="Aldehyde oxidase/xanthine dehydrogenase, a/b hammerhead"/>
    <property type="match status" value="1"/>
</dbReference>
<evidence type="ECO:0000313" key="15">
    <source>
        <dbReference type="EMBL" id="PAA55388.1"/>
    </source>
</evidence>
<dbReference type="Gene3D" id="3.30.43.10">
    <property type="entry name" value="Uridine Diphospho-n-acetylenolpyruvylglucosamine Reductase, domain 2"/>
    <property type="match status" value="1"/>
</dbReference>
<dbReference type="SMART" id="SM01092">
    <property type="entry name" value="CO_deh_flav_C"/>
    <property type="match status" value="1"/>
</dbReference>
<dbReference type="InterPro" id="IPR001041">
    <property type="entry name" value="2Fe-2S_ferredoxin-type"/>
</dbReference>
<evidence type="ECO:0000256" key="9">
    <source>
        <dbReference type="ARBA" id="ARBA00023002"/>
    </source>
</evidence>
<keyword evidence="8" id="KW-0274">FAD</keyword>
<dbReference type="SUPFAM" id="SSF56176">
    <property type="entry name" value="FAD-binding/transporter-associated domain-like"/>
    <property type="match status" value="1"/>
</dbReference>
<dbReference type="InterPro" id="IPR002346">
    <property type="entry name" value="Mopterin_DH_FAD-bd"/>
</dbReference>
<dbReference type="InterPro" id="IPR036318">
    <property type="entry name" value="FAD-bd_PCMH-like_sf"/>
</dbReference>
<dbReference type="OrthoDB" id="8300278at2759"/>
<dbReference type="Pfam" id="PF00941">
    <property type="entry name" value="FAD_binding_5"/>
    <property type="match status" value="1"/>
</dbReference>
<dbReference type="AlphaFoldDB" id="A0A267E1F9"/>
<dbReference type="InterPro" id="IPR036683">
    <property type="entry name" value="CO_DH_flav_C_dom_sf"/>
</dbReference>
<dbReference type="Pfam" id="PF01799">
    <property type="entry name" value="Fer2_2"/>
    <property type="match status" value="1"/>
</dbReference>
<name>A0A267E1F9_9PLAT</name>
<dbReference type="Pfam" id="PF00111">
    <property type="entry name" value="Fer2"/>
    <property type="match status" value="1"/>
</dbReference>
<dbReference type="SUPFAM" id="SSF47741">
    <property type="entry name" value="CO dehydrogenase ISP C-domain like"/>
    <property type="match status" value="1"/>
</dbReference>
<dbReference type="GO" id="GO:0005506">
    <property type="term" value="F:iron ion binding"/>
    <property type="evidence" value="ECO:0007669"/>
    <property type="project" value="InterPro"/>
</dbReference>
<dbReference type="InterPro" id="IPR000674">
    <property type="entry name" value="Ald_Oxase/Xan_DH_a/b"/>
</dbReference>
<dbReference type="InterPro" id="IPR016208">
    <property type="entry name" value="Ald_Oxase/xanthine_DH-like"/>
</dbReference>
<keyword evidence="9" id="KW-0560">Oxidoreductase</keyword>
<dbReference type="InterPro" id="IPR036010">
    <property type="entry name" value="2Fe-2S_ferredoxin-like_sf"/>
</dbReference>
<dbReference type="InterPro" id="IPR016166">
    <property type="entry name" value="FAD-bd_PCMH"/>
</dbReference>
<dbReference type="SUPFAM" id="SSF55447">
    <property type="entry name" value="CO dehydrogenase flavoprotein C-terminal domain-like"/>
    <property type="match status" value="1"/>
</dbReference>
<evidence type="ECO:0000256" key="10">
    <source>
        <dbReference type="ARBA" id="ARBA00023004"/>
    </source>
</evidence>
<dbReference type="Proteomes" id="UP000215902">
    <property type="component" value="Unassembled WGS sequence"/>
</dbReference>
<dbReference type="InterPro" id="IPR012675">
    <property type="entry name" value="Beta-grasp_dom_sf"/>
</dbReference>
<protein>
    <recommendedName>
        <fullName evidence="14">FAD-binding PCMH-type domain-containing protein</fullName>
    </recommendedName>
</protein>
<dbReference type="CDD" id="cd00207">
    <property type="entry name" value="fer2"/>
    <property type="match status" value="1"/>
</dbReference>
<evidence type="ECO:0000256" key="12">
    <source>
        <dbReference type="ARBA" id="ARBA00023027"/>
    </source>
</evidence>
<dbReference type="SMART" id="SM01008">
    <property type="entry name" value="Ald_Xan_dh_C"/>
    <property type="match status" value="1"/>
</dbReference>
<dbReference type="FunFam" id="3.10.20.30:FF:000012">
    <property type="entry name" value="Xanthine dehydrogenase/oxidase"/>
    <property type="match status" value="1"/>
</dbReference>
<evidence type="ECO:0000256" key="11">
    <source>
        <dbReference type="ARBA" id="ARBA00023014"/>
    </source>
</evidence>
<comment type="caution">
    <text evidence="15">The sequence shown here is derived from an EMBL/GenBank/DDBJ whole genome shotgun (WGS) entry which is preliminary data.</text>
</comment>
<evidence type="ECO:0000256" key="4">
    <source>
        <dbReference type="ARBA" id="ARBA00022505"/>
    </source>
</evidence>